<dbReference type="Proteomes" id="UP000775646">
    <property type="component" value="Unassembled WGS sequence"/>
</dbReference>
<protein>
    <submittedName>
        <fullName evidence="18">Putative transmembrane protein</fullName>
    </submittedName>
</protein>
<evidence type="ECO:0000313" key="8">
    <source>
        <dbReference type="EMBL" id="EFM7863693.1"/>
    </source>
</evidence>
<dbReference type="Proteomes" id="UP000521994">
    <property type="component" value="Unassembled WGS sequence"/>
</dbReference>
<dbReference type="EMBL" id="AASSGK010000243">
    <property type="protein sequence ID" value="EFG2164225.1"/>
    <property type="molecule type" value="Genomic_DNA"/>
</dbReference>
<reference evidence="27" key="14">
    <citation type="submission" date="2020-06" db="EMBL/GenBank/DDBJ databases">
        <title>Identification and Characterisation of Fosfomycin Resistance in Escherichia coli Urinary Tract Infection Isolates from Australia.</title>
        <authorList>
            <person name="Mowlaboccus S."/>
            <person name="Daley D."/>
            <person name="Pang S."/>
            <person name="Gottlieb T."/>
            <person name="Nimmo G.R."/>
            <person name="George N."/>
            <person name="Korman T.M."/>
            <person name="Strietberg R."/>
            <person name="Robson J."/>
            <person name="Peachey G."/>
            <person name="Collignon P."/>
            <person name="Bradbury S."/>
            <person name="Colombi E."/>
            <person name="Ramsay J.P."/>
            <person name="Rogers B.A."/>
            <person name="Coombs G.W."/>
        </authorList>
    </citation>
    <scope>NUCLEOTIDE SEQUENCE [LARGE SCALE GENOMIC DNA]</scope>
    <source>
        <strain evidence="27">EC2</strain>
    </source>
</reference>
<reference evidence="15" key="3">
    <citation type="submission" date="2017-03" db="EMBL/GenBank/DDBJ databases">
        <title>The mobilome is the main driver of stx2-positive O26:H11 Escherichia coli strains evolution.</title>
        <authorList>
            <person name="Delannoy S."/>
            <person name="Mariani-Kurkdjian P."/>
            <person name="Webb H.E."/>
            <person name="Bonacorsi S."/>
            <person name="Fach P."/>
        </authorList>
    </citation>
    <scope>NUCLEOTIDE SEQUENCE</scope>
    <source>
        <strain evidence="15">34870</strain>
    </source>
</reference>
<evidence type="ECO:0000313" key="12">
    <source>
        <dbReference type="EMBL" id="MPU50033.1"/>
    </source>
</evidence>
<evidence type="ECO:0000313" key="29">
    <source>
        <dbReference type="Proteomes" id="UP000521994"/>
    </source>
</evidence>
<dbReference type="EMBL" id="AASRHK010000070">
    <property type="protein sequence ID" value="EFF8956438.1"/>
    <property type="molecule type" value="Genomic_DNA"/>
</dbReference>
<dbReference type="Proteomes" id="UP000321295">
    <property type="component" value="Unassembled WGS sequence"/>
</dbReference>
<evidence type="ECO:0000313" key="26">
    <source>
        <dbReference type="Proteomes" id="UP000392867"/>
    </source>
</evidence>
<dbReference type="EMBL" id="JAETYZ010000097">
    <property type="protein sequence ID" value="MBL6237449.1"/>
    <property type="molecule type" value="Genomic_DNA"/>
</dbReference>
<reference evidence="10" key="17">
    <citation type="submission" date="2021-03" db="EMBL/GenBank/DDBJ databases">
        <authorList>
            <consortium name="NCBI Pathogen Detection Project"/>
        </authorList>
    </citation>
    <scope>NUCLEOTIDE SEQUENCE</scope>
    <source>
        <strain evidence="10">Escherichia coli</strain>
        <strain evidence="9">TW14994</strain>
    </source>
</reference>
<evidence type="ECO:0000313" key="2">
    <source>
        <dbReference type="EMBL" id="EFB2195217.1"/>
    </source>
</evidence>
<dbReference type="EMBL" id="AASHPR010000059">
    <property type="protein sequence ID" value="EFC3527069.1"/>
    <property type="molecule type" value="Genomic_DNA"/>
</dbReference>
<evidence type="ECO:0000313" key="28">
    <source>
        <dbReference type="Proteomes" id="UP000519859"/>
    </source>
</evidence>
<dbReference type="EMBL" id="DADUEU010000009">
    <property type="protein sequence ID" value="HBB1572990.1"/>
    <property type="molecule type" value="Genomic_DNA"/>
</dbReference>
<dbReference type="EMBL" id="DABFUC010000089">
    <property type="protein sequence ID" value="HAI8961163.1"/>
    <property type="molecule type" value="Genomic_DNA"/>
</dbReference>
<dbReference type="EMBL" id="VRXD01000089">
    <property type="protein sequence ID" value="TXQ27787.1"/>
    <property type="molecule type" value="Genomic_DNA"/>
</dbReference>
<evidence type="ECO:0000313" key="14">
    <source>
        <dbReference type="EMBL" id="OKB76161.1"/>
    </source>
</evidence>
<dbReference type="EMBL" id="UGBW01000003">
    <property type="protein sequence ID" value="STH82160.1"/>
    <property type="molecule type" value="Genomic_DNA"/>
</dbReference>
<reference evidence="15 21" key="1">
    <citation type="journal article" date="2015" name="Genome Announc.">
        <title>Draft Genome Sequences of Human-Pathogenic Escherichia coli O26:H11 Strains Carrying the stx2 Gene Only and Circulating in France.</title>
        <authorList>
            <person name="Delannoy S."/>
            <person name="Mariani-Kurkdjian P."/>
            <person name="Bonacorsi S."/>
            <person name="Liguori S."/>
            <person name="Ison S.A."/>
            <person name="Fach P."/>
        </authorList>
    </citation>
    <scope>NUCLEOTIDE SEQUENCE [LARGE SCALE GENOMIC DNA]</scope>
    <source>
        <strain evidence="15 21">34870</strain>
    </source>
</reference>
<feature type="transmembrane region" description="Helical" evidence="1">
    <location>
        <begin position="17"/>
        <end position="34"/>
    </location>
</feature>
<dbReference type="EMBL" id="LDXE02000006">
    <property type="protein sequence ID" value="PBN69485.1"/>
    <property type="molecule type" value="Genomic_DNA"/>
</dbReference>
<evidence type="ECO:0000313" key="34">
    <source>
        <dbReference type="Proteomes" id="UP000615017"/>
    </source>
</evidence>
<evidence type="ECO:0000313" key="5">
    <source>
        <dbReference type="EMBL" id="EFG2164225.1"/>
    </source>
</evidence>
<dbReference type="Proteomes" id="UP000392867">
    <property type="component" value="Unassembled WGS sequence"/>
</dbReference>
<dbReference type="SMR" id="A0A066R1Y9"/>
<dbReference type="EMBL" id="AASZRA010000115">
    <property type="protein sequence ID" value="EFI6955593.1"/>
    <property type="molecule type" value="Genomic_DNA"/>
</dbReference>
<dbReference type="EMBL" id="AASXRC010000102">
    <property type="protein sequence ID" value="EFI0216220.1"/>
    <property type="molecule type" value="Genomic_DNA"/>
</dbReference>
<evidence type="ECO:0000256" key="1">
    <source>
        <dbReference type="SAM" id="Phobius"/>
    </source>
</evidence>
<dbReference type="EMBL" id="LDXE02000001">
    <property type="protein sequence ID" value="PBN76933.1"/>
    <property type="molecule type" value="Genomic_DNA"/>
</dbReference>
<dbReference type="Proteomes" id="UP000519859">
    <property type="component" value="Unassembled WGS sequence"/>
</dbReference>
<evidence type="ECO:0000313" key="13">
    <source>
        <dbReference type="EMBL" id="NYQ42164.1"/>
    </source>
</evidence>
<evidence type="ECO:0000313" key="3">
    <source>
        <dbReference type="EMBL" id="EFC3527069.1"/>
    </source>
</evidence>
<reference evidence="10 35" key="4">
    <citation type="journal article" date="2018" name="Genome Biol.">
        <title>SKESA: strategic k-mer extension for scrupulous assemblies.</title>
        <authorList>
            <person name="Souvorov A."/>
            <person name="Agarwala R."/>
            <person name="Lipman D.J."/>
        </authorList>
    </citation>
    <scope>NUCLEOTIDE SEQUENCE</scope>
    <source>
        <strain evidence="10">Escherichia coli</strain>
        <strain evidence="9 35">TW14994</strain>
    </source>
</reference>
<evidence type="ECO:0000313" key="27">
    <source>
        <dbReference type="Proteomes" id="UP000509796"/>
    </source>
</evidence>
<evidence type="ECO:0000313" key="20">
    <source>
        <dbReference type="EMBL" id="TXQ27787.1"/>
    </source>
</evidence>
<evidence type="ECO:0000313" key="24">
    <source>
        <dbReference type="Proteomes" id="UP000255093"/>
    </source>
</evidence>
<dbReference type="Proteomes" id="UP000870292">
    <property type="component" value="Unassembled WGS sequence"/>
</dbReference>
<dbReference type="EMBL" id="MPGR01000001">
    <property type="protein sequence ID" value="OKB76161.1"/>
    <property type="molecule type" value="Genomic_DNA"/>
</dbReference>
<evidence type="ECO:0000313" key="15">
    <source>
        <dbReference type="EMBL" id="PBN69485.1"/>
    </source>
</evidence>
<dbReference type="Proteomes" id="UP000036331">
    <property type="component" value="Unassembled WGS sequence"/>
</dbReference>
<keyword evidence="1" id="KW-1133">Transmembrane helix</keyword>
<reference evidence="17" key="10">
    <citation type="journal article" date="2020" name="Int. J. Antimicrob. Agents">
        <title>Identification and characterisation of fosfomycin resistance in Escherichia coli urinary tract infection isolates from Australia.</title>
        <authorList>
            <person name="Mowlaboccus S."/>
            <person name="Daley D."/>
            <person name="Pang S."/>
            <person name="Gottlieb T."/>
            <person name="Merlino J."/>
            <person name="Nimmo G.R."/>
            <person name="George N."/>
            <person name="Korman T.M."/>
            <person name="Streitberg R."/>
            <person name="Robson J."/>
            <person name="Peachey G."/>
            <person name="Collignon P."/>
            <person name="Bradbury S."/>
            <person name="Colombi E."/>
            <person name="Ramsay J.P."/>
            <person name="Rogers B.A."/>
            <person name="Coombs G.W."/>
        </authorList>
    </citation>
    <scope>NUCLEOTIDE SEQUENCE</scope>
    <source>
        <strain evidence="17">EC2</strain>
    </source>
</reference>
<reference evidence="17" key="15">
    <citation type="submission" date="2020-06" db="EMBL/GenBank/DDBJ databases">
        <authorList>
            <person name="Ramsay J.P."/>
            <person name="Colombi E."/>
            <person name="Mowlaboccus S."/>
        </authorList>
    </citation>
    <scope>NUCLEOTIDE SEQUENCE</scope>
    <source>
        <strain evidence="17">EC2</strain>
    </source>
</reference>
<evidence type="ECO:0000313" key="22">
    <source>
        <dbReference type="Proteomes" id="UP000186595"/>
    </source>
</evidence>
<evidence type="ECO:0000313" key="25">
    <source>
        <dbReference type="Proteomes" id="UP000321295"/>
    </source>
</evidence>
<reference evidence="5 31" key="12">
    <citation type="submission" date="2020-02" db="EMBL/GenBank/DDBJ databases">
        <authorList>
            <person name="Ashton P.M."/>
            <person name="Dallman T."/>
            <person name="Nair S."/>
            <person name="De Pinna E."/>
            <person name="Peters T."/>
            <person name="Grant K."/>
        </authorList>
    </citation>
    <scope>NUCLEOTIDE SEQUENCE [LARGE SCALE GENOMIC DNA]</scope>
    <source>
        <strain evidence="5 31">188143</strain>
    </source>
</reference>
<keyword evidence="1" id="KW-0472">Membrane</keyword>
<dbReference type="EMBL" id="CP058571">
    <property type="protein sequence ID" value="QLG57995.1"/>
    <property type="molecule type" value="Genomic_DNA"/>
</dbReference>
<dbReference type="RefSeq" id="WP_000675931.1">
    <property type="nucleotide sequence ID" value="NZ_AP018808.1"/>
</dbReference>
<dbReference type="Proteomes" id="UP000615017">
    <property type="component" value="Unassembled WGS sequence"/>
</dbReference>
<reference evidence="13" key="11">
    <citation type="journal article" date="2020" name="J. Appl. Microbiol.">
        <title>Genetic characterization of Shigatoxigenic and enteropathogenic Escherichia coli O80:H2 from diarrheic and septicemic calves and relatedness to human Shigatoxigenic E. coli O80:H2.</title>
        <authorList>
            <person name="Habets A."/>
            <person name="Crombe F."/>
            <person name="Nakamura K."/>
            <person name="Guerin V."/>
            <person name="De Rauw K."/>
            <person name="Pierard D."/>
            <person name="Saulmont M."/>
            <person name="Hayashi T."/>
            <person name="Mainil J.G."/>
            <person name="Thiry D."/>
        </authorList>
    </citation>
    <scope>NUCLEOTIDE SEQUENCE [LARGE SCALE GENOMIC DNA]</scope>
    <source>
        <strain evidence="13">EH3306</strain>
    </source>
</reference>
<evidence type="ECO:0000313" key="6">
    <source>
        <dbReference type="EMBL" id="EFI0216220.1"/>
    </source>
</evidence>
<dbReference type="EMBL" id="AASDFP010000091">
    <property type="protein sequence ID" value="EFB2195217.1"/>
    <property type="molecule type" value="Genomic_DNA"/>
</dbReference>
<gene>
    <name evidence="16" type="ORF">ABE91_000085</name>
    <name evidence="15" type="ORF">ABE91_026070</name>
    <name evidence="8" type="ORF">B6R15_005073</name>
    <name evidence="7" type="ORF">BCB93_005394</name>
    <name evidence="6" type="ORF">BG944_005567</name>
    <name evidence="14" type="ORF">BMT50_26930</name>
    <name evidence="5" type="ORF">BRV02_005453</name>
    <name evidence="4" type="ORF">BTB68_004481</name>
    <name evidence="3" type="ORF">CTR35_004310</name>
    <name evidence="2" type="ORF">FIJ20_24125</name>
    <name evidence="20" type="ORF">FV293_26655</name>
    <name evidence="12" type="ORF">FVB16_14595</name>
    <name evidence="13" type="ORF">G4A38_27490</name>
    <name evidence="9" type="ORF">HKA49_005500</name>
    <name evidence="17" type="ORF">HX136_14715</name>
    <name evidence="10" type="ORF">J0541_001886</name>
    <name evidence="11" type="ORF">JNA65_26835</name>
    <name evidence="19" type="ORF">NCTC7922_02657</name>
    <name evidence="18" type="ORF">NCTC8621_02128</name>
</gene>
<evidence type="ECO:0000313" key="32">
    <source>
        <dbReference type="Proteomes" id="UP000538406"/>
    </source>
</evidence>
<dbReference type="Proteomes" id="UP000842385">
    <property type="component" value="Unassembled WGS sequence"/>
</dbReference>
<name>A0A066R1Y9_ECOLX</name>
<accession>A0A066R1Y9</accession>
<evidence type="ECO:0000313" key="31">
    <source>
        <dbReference type="Proteomes" id="UP000534332"/>
    </source>
</evidence>
<dbReference type="EMBL" id="VOTT01000304">
    <property type="protein sequence ID" value="MPU50033.1"/>
    <property type="molecule type" value="Genomic_DNA"/>
</dbReference>
<reference evidence="14 22" key="2">
    <citation type="submission" date="2016-11" db="EMBL/GenBank/DDBJ databases">
        <title>Draft genome sequences of five Shigatoxin-producing Escherichia coli isolates harboring the new recently described Subtilase cytotoxin allelic variant subAB2-3.</title>
        <authorList>
            <person name="Tasara T."/>
            <person name="Fierz L."/>
            <person name="Klumpp J."/>
            <person name="Schmidt H."/>
            <person name="Stephan R."/>
        </authorList>
    </citation>
    <scope>NUCLEOTIDE SEQUENCE [LARGE SCALE GENOMIC DNA]</scope>
    <source>
        <strain evidence="14 22">453</strain>
    </source>
</reference>
<dbReference type="EMBL" id="JABUPJ010000117">
    <property type="protein sequence ID" value="NYQ42164.1"/>
    <property type="molecule type" value="Genomic_DNA"/>
</dbReference>
<organism evidence="10">
    <name type="scientific">Escherichia coli</name>
    <dbReference type="NCBI Taxonomy" id="562"/>
    <lineage>
        <taxon>Bacteria</taxon>
        <taxon>Pseudomonadati</taxon>
        <taxon>Pseudomonadota</taxon>
        <taxon>Gammaproteobacteria</taxon>
        <taxon>Enterobacterales</taxon>
        <taxon>Enterobacteriaceae</taxon>
        <taxon>Escherichia</taxon>
    </lineage>
</organism>
<evidence type="ECO:0000313" key="19">
    <source>
        <dbReference type="EMBL" id="STM16269.1"/>
    </source>
</evidence>
<dbReference type="Proteomes" id="UP000255093">
    <property type="component" value="Unassembled WGS sequence"/>
</dbReference>
<evidence type="ECO:0000313" key="33">
    <source>
        <dbReference type="Proteomes" id="UP000587626"/>
    </source>
</evidence>
<evidence type="ECO:0000313" key="21">
    <source>
        <dbReference type="Proteomes" id="UP000036331"/>
    </source>
</evidence>
<evidence type="ECO:0000313" key="7">
    <source>
        <dbReference type="EMBL" id="EFI6955593.1"/>
    </source>
</evidence>
<sequence length="37" mass="4139">MKGIEVETPASLDLTRAAAFAIRIVAIAVLVWAIRWW</sequence>
<dbReference type="Proteomes" id="UP000524010">
    <property type="component" value="Unassembled WGS sequence"/>
</dbReference>
<evidence type="ECO:0000313" key="11">
    <source>
        <dbReference type="EMBL" id="MBL6237449.1"/>
    </source>
</evidence>
<evidence type="ECO:0000313" key="4">
    <source>
        <dbReference type="EMBL" id="EFF8956438.1"/>
    </source>
</evidence>
<dbReference type="Proteomes" id="UP000186595">
    <property type="component" value="Unassembled WGS sequence"/>
</dbReference>
<reference evidence="12 26" key="8">
    <citation type="submission" date="2019-08" db="EMBL/GenBank/DDBJ databases">
        <title>Identification of Water Treatment Resistant and Multidrug Resistant Urinary Pathogenic Escherichia coli in Wastewater.</title>
        <authorList>
            <person name="Neumann N."/>
        </authorList>
    </citation>
    <scope>NUCLEOTIDE SEQUENCE [LARGE SCALE GENOMIC DNA]</scope>
    <source>
        <strain evidence="12 26">WU2356</strain>
    </source>
</reference>
<dbReference type="AlphaFoldDB" id="A0A066R1Y9"/>
<evidence type="ECO:0000313" key="10">
    <source>
        <dbReference type="EMBL" id="HBB1572990.1"/>
    </source>
</evidence>
<dbReference type="Proteomes" id="UP000509796">
    <property type="component" value="Chromosome"/>
</dbReference>
<reference evidence="20 25" key="9">
    <citation type="submission" date="2019-08" db="EMBL/GenBank/DDBJ databases">
        <title>Whole genome analysis of cultivated E. coli strains isolated from CD patients and healthy donors.</title>
        <authorList>
            <person name="Siniagina M.N."/>
            <person name="Markelova M.I."/>
            <person name="Laikov A.V."/>
            <person name="Boulygina E.A."/>
            <person name="Khusnutdinova D.R."/>
            <person name="Kharchenko A."/>
            <person name="Grigoryeva T.V."/>
        </authorList>
    </citation>
    <scope>NUCLEOTIDE SEQUENCE [LARGE SCALE GENOMIC DNA]</scope>
    <source>
        <strain evidence="20 25">1_45_11</strain>
    </source>
</reference>
<evidence type="ECO:0000313" key="17">
    <source>
        <dbReference type="EMBL" id="QLG57995.1"/>
    </source>
</evidence>
<reference evidence="23 24" key="5">
    <citation type="submission" date="2018-06" db="EMBL/GenBank/DDBJ databases">
        <authorList>
            <consortium name="Pathogen Informatics"/>
            <person name="Doyle S."/>
        </authorList>
    </citation>
    <scope>NUCLEOTIDE SEQUENCE [LARGE SCALE GENOMIC DNA]</scope>
    <source>
        <strain evidence="19 23">NCTC7922</strain>
        <strain evidence="18 24">NCTC8621</strain>
    </source>
</reference>
<reference evidence="8 33" key="7">
    <citation type="submission" date="2018-08" db="EMBL/GenBank/DDBJ databases">
        <authorList>
            <consortium name="GenomeTrakr network: Whole genome sequencing for foodborne pathogen traceback"/>
        </authorList>
    </citation>
    <scope>NUCLEOTIDE SEQUENCE [LARGE SCALE GENOMIC DNA]</scope>
    <source>
        <strain evidence="7">CFSAN046653</strain>
        <strain evidence="8 33">NC_STEC194</strain>
    </source>
</reference>
<dbReference type="Proteomes" id="UP000254174">
    <property type="component" value="Unassembled WGS sequence"/>
</dbReference>
<evidence type="ECO:0000313" key="16">
    <source>
        <dbReference type="EMBL" id="PBN76933.1"/>
    </source>
</evidence>
<dbReference type="EMBL" id="UGFC01000006">
    <property type="protein sequence ID" value="STM16269.1"/>
    <property type="molecule type" value="Genomic_DNA"/>
</dbReference>
<evidence type="ECO:0000313" key="35">
    <source>
        <dbReference type="Proteomes" id="UP000842385"/>
    </source>
</evidence>
<proteinExistence type="predicted"/>
<evidence type="ECO:0000313" key="23">
    <source>
        <dbReference type="Proteomes" id="UP000254174"/>
    </source>
</evidence>
<dbReference type="Proteomes" id="UP000538406">
    <property type="component" value="Unassembled WGS sequence"/>
</dbReference>
<reference evidence="29 30" key="13">
    <citation type="submission" date="2020-02" db="EMBL/GenBank/DDBJ databases">
        <authorList>
            <consortium name="PulseNet: The National Subtyping Network for Foodborne Disease Surveillance"/>
            <person name="Tarr C.L."/>
            <person name="Trees E."/>
            <person name="Katz L.S."/>
            <person name="Carleton-Romer H.A."/>
            <person name="Stroika S."/>
            <person name="Kucerova Z."/>
            <person name="Roache K.F."/>
            <person name="Sabol A.L."/>
            <person name="Besser J."/>
            <person name="Gerner-Smidt P."/>
        </authorList>
    </citation>
    <scope>NUCLEOTIDE SEQUENCE [LARGE SCALE GENOMIC DNA]</scope>
    <source>
        <strain evidence="6 29">2014C-3796</strain>
        <strain evidence="4 30">PNUSAE005278</strain>
    </source>
</reference>
<evidence type="ECO:0000313" key="9">
    <source>
        <dbReference type="EMBL" id="HAI8961163.1"/>
    </source>
</evidence>
<evidence type="ECO:0000313" key="30">
    <source>
        <dbReference type="Proteomes" id="UP000524010"/>
    </source>
</evidence>
<evidence type="ECO:0000313" key="18">
    <source>
        <dbReference type="EMBL" id="STH82160.1"/>
    </source>
</evidence>
<dbReference type="Proteomes" id="UP000587626">
    <property type="component" value="Unassembled WGS sequence"/>
</dbReference>
<keyword evidence="1 18" id="KW-0812">Transmembrane</keyword>
<dbReference type="Proteomes" id="UP000534332">
    <property type="component" value="Unassembled WGS sequence"/>
</dbReference>
<dbReference type="EMBL" id="AATLXB010000119">
    <property type="protein sequence ID" value="EFM7863693.1"/>
    <property type="molecule type" value="Genomic_DNA"/>
</dbReference>
<reference evidence="11 34" key="16">
    <citation type="submission" date="2021-01" db="EMBL/GenBank/DDBJ databases">
        <title>Genomes of Escherichia coli STEC strains from raw meat-based diets for companion animals.</title>
        <authorList>
            <person name="Stevens M.J.A."/>
            <person name="Stephan R."/>
        </authorList>
    </citation>
    <scope>NUCLEOTIDE SEQUENCE [LARGE SCALE GENOMIC DNA]</scope>
    <source>
        <strain evidence="11 34">LSC1-58</strain>
    </source>
</reference>
<dbReference type="Proteomes" id="UP000540485">
    <property type="component" value="Unassembled WGS sequence"/>
</dbReference>
<reference evidence="3 32" key="6">
    <citation type="submission" date="2018-08" db="EMBL/GenBank/DDBJ databases">
        <authorList>
            <consortium name="NARMS: The National Antimicrobial Resistance Monitoring System"/>
        </authorList>
    </citation>
    <scope>NUCLEOTIDE SEQUENCE [LARGE SCALE GENOMIC DNA]</scope>
    <source>
        <strain evidence="3 32">FSIS11705178</strain>
        <strain evidence="2 28">FSIS11921886</strain>
    </source>
</reference>